<feature type="coiled-coil region" evidence="3">
    <location>
        <begin position="178"/>
        <end position="289"/>
    </location>
</feature>
<protein>
    <recommendedName>
        <fullName evidence="5">Janus kinase and microtubule-interacting protein C-terminal domain-containing protein</fullName>
    </recommendedName>
</protein>
<reference evidence="6 7" key="1">
    <citation type="journal article" date="2021" name="G3 (Bethesda)">
        <title>Improved contiguity of the threespine stickleback genome using long-read sequencing.</title>
        <authorList>
            <person name="Nath S."/>
            <person name="Shaw D.E."/>
            <person name="White M.A."/>
        </authorList>
    </citation>
    <scope>NUCLEOTIDE SEQUENCE [LARGE SCALE GENOMIC DNA]</scope>
    <source>
        <strain evidence="6 7">Lake Benthic</strain>
    </source>
</reference>
<reference evidence="6" key="3">
    <citation type="submission" date="2025-09" db="UniProtKB">
        <authorList>
            <consortium name="Ensembl"/>
        </authorList>
    </citation>
    <scope>IDENTIFICATION</scope>
</reference>
<feature type="coiled-coil region" evidence="3">
    <location>
        <begin position="447"/>
        <end position="529"/>
    </location>
</feature>
<dbReference type="GO" id="GO:0019900">
    <property type="term" value="F:kinase binding"/>
    <property type="evidence" value="ECO:0007669"/>
    <property type="project" value="InterPro"/>
</dbReference>
<name>A0AAQ4RYG2_GASAC</name>
<feature type="coiled-coil region" evidence="3">
    <location>
        <begin position="18"/>
        <end position="52"/>
    </location>
</feature>
<feature type="coiled-coil region" evidence="3">
    <location>
        <begin position="562"/>
        <end position="631"/>
    </location>
</feature>
<dbReference type="PANTHER" id="PTHR18935">
    <property type="entry name" value="GOLGIN SUBFAMILY A MEMBER 4-LIKE ISOFORM X1"/>
    <property type="match status" value="1"/>
</dbReference>
<feature type="domain" description="Janus kinase and microtubule-interacting protein C-terminal" evidence="5">
    <location>
        <begin position="343"/>
        <end position="537"/>
    </location>
</feature>
<dbReference type="InterPro" id="IPR031994">
    <property type="entry name" value="JAKMIP_C"/>
</dbReference>
<evidence type="ECO:0000256" key="3">
    <source>
        <dbReference type="SAM" id="Coils"/>
    </source>
</evidence>
<dbReference type="Ensembl" id="ENSGACT00000064218.1">
    <property type="protein sequence ID" value="ENSGACP00000067948.1"/>
    <property type="gene ID" value="ENSGACG00000010087.2"/>
</dbReference>
<feature type="region of interest" description="Disordered" evidence="4">
    <location>
        <begin position="377"/>
        <end position="401"/>
    </location>
</feature>
<dbReference type="PANTHER" id="PTHR18935:SF9">
    <property type="entry name" value="JANUS KINASE AND MICROTUBULE-INTERACTING PROTEIN 3"/>
    <property type="match status" value="1"/>
</dbReference>
<dbReference type="GO" id="GO:0008017">
    <property type="term" value="F:microtubule binding"/>
    <property type="evidence" value="ECO:0007669"/>
    <property type="project" value="InterPro"/>
</dbReference>
<evidence type="ECO:0000256" key="1">
    <source>
        <dbReference type="ARBA" id="ARBA00005239"/>
    </source>
</evidence>
<evidence type="ECO:0000256" key="2">
    <source>
        <dbReference type="ARBA" id="ARBA00023054"/>
    </source>
</evidence>
<accession>A0AAQ4RYG2</accession>
<keyword evidence="7" id="KW-1185">Reference proteome</keyword>
<reference evidence="6" key="2">
    <citation type="submission" date="2025-08" db="UniProtKB">
        <authorList>
            <consortium name="Ensembl"/>
        </authorList>
    </citation>
    <scope>IDENTIFICATION</scope>
</reference>
<evidence type="ECO:0000259" key="5">
    <source>
        <dbReference type="Pfam" id="PF16034"/>
    </source>
</evidence>
<organism evidence="6 7">
    <name type="scientific">Gasterosteus aculeatus aculeatus</name>
    <name type="common">three-spined stickleback</name>
    <dbReference type="NCBI Taxonomy" id="481459"/>
    <lineage>
        <taxon>Eukaryota</taxon>
        <taxon>Metazoa</taxon>
        <taxon>Chordata</taxon>
        <taxon>Craniata</taxon>
        <taxon>Vertebrata</taxon>
        <taxon>Euteleostomi</taxon>
        <taxon>Actinopterygii</taxon>
        <taxon>Neopterygii</taxon>
        <taxon>Teleostei</taxon>
        <taxon>Neoteleostei</taxon>
        <taxon>Acanthomorphata</taxon>
        <taxon>Eupercaria</taxon>
        <taxon>Perciformes</taxon>
        <taxon>Cottioidei</taxon>
        <taxon>Gasterosteales</taxon>
        <taxon>Gasterosteidae</taxon>
        <taxon>Gasterosteus</taxon>
    </lineage>
</organism>
<dbReference type="AlphaFoldDB" id="A0AAQ4RYG2"/>
<keyword evidence="2 3" id="KW-0175">Coiled coil</keyword>
<feature type="compositionally biased region" description="Polar residues" evidence="4">
    <location>
        <begin position="380"/>
        <end position="391"/>
    </location>
</feature>
<proteinExistence type="inferred from homology"/>
<dbReference type="Proteomes" id="UP000007635">
    <property type="component" value="Chromosome V"/>
</dbReference>
<dbReference type="GeneTree" id="ENSGT00940000153713"/>
<dbReference type="InterPro" id="IPR024836">
    <property type="entry name" value="JAKMIP"/>
</dbReference>
<sequence length="721" mass="85556">MSKRGAGGRGKGERPDAMATLQAANEELRTKLTEIQIELQYEKNKVSRLEREKSQELKAEHHRATVTVTELKTKLHEEKQKDLALTRETLLRQHEMELMRVIKIKDGEIQRLNGLVLMLRDGSTDKVKSALLAEVEEARRSWEAERCRLQQEMQEQRGVKRNAEEALTLAQQACQVRAAELRSAHHQHQEELNRIKRDCEREIRRLSQEERDTRRFQLKIAELSAIVRKLEDRNALLSEERNELLKRLRETESQFLPLLDKNKRLSRKNEELILTLHRLDNKLRFVTQENMEMVTMRRPSSLNDLVRSPSNSYHGYSQDEREMEFLRLQVLEQRNTIDDLSKERDMLLRYRRQESVKRKRTLKVIETFYGYDEEACADSDGSSLSFHTDQTPDTEPDEQDTKPLTAPWAEFRYCQLTQEYQALQRAYALLTEKSGVNYDAEKEIKTREHLLAEISQYQTKIADLESALKQQGLDVKWVEEKQALYQRNQQLVEKVKQMEGEELQLKNEIQDIRDQNELLEFRILELEERERRSPAINFHQLHFPEGLSPLQIYCEAEGVAWLKSIEVTKAALQQKMLDIESEKDLFSKQKGYLDEELDYRKQSVDQANKRILELEAMLFEALQQQEQLRMEGLKVEQGGLSETLTEEERQGLRRAMDQWRRSVMCELRERDAQILRERMELLQLIQQRNKELEEFIEAQKRQIKELEEKVQDKRDIMKYFF</sequence>
<evidence type="ECO:0000256" key="4">
    <source>
        <dbReference type="SAM" id="MobiDB-lite"/>
    </source>
</evidence>
<evidence type="ECO:0000313" key="7">
    <source>
        <dbReference type="Proteomes" id="UP000007635"/>
    </source>
</evidence>
<feature type="coiled-coil region" evidence="3">
    <location>
        <begin position="682"/>
        <end position="716"/>
    </location>
</feature>
<dbReference type="Pfam" id="PF16034">
    <property type="entry name" value="JAKMIP_CC3"/>
    <property type="match status" value="1"/>
</dbReference>
<comment type="similarity">
    <text evidence="1">Belongs to the JAKMIP family.</text>
</comment>
<evidence type="ECO:0000313" key="6">
    <source>
        <dbReference type="Ensembl" id="ENSGACP00000067948.1"/>
    </source>
</evidence>